<evidence type="ECO:0000313" key="1">
    <source>
        <dbReference type="EMBL" id="GAB0138949.1"/>
    </source>
</evidence>
<organism evidence="1 2">
    <name type="scientific">Epichloe bromicola</name>
    <dbReference type="NCBI Taxonomy" id="79588"/>
    <lineage>
        <taxon>Eukaryota</taxon>
        <taxon>Fungi</taxon>
        <taxon>Dikarya</taxon>
        <taxon>Ascomycota</taxon>
        <taxon>Pezizomycotina</taxon>
        <taxon>Sordariomycetes</taxon>
        <taxon>Hypocreomycetidae</taxon>
        <taxon>Hypocreales</taxon>
        <taxon>Clavicipitaceae</taxon>
        <taxon>Epichloe</taxon>
    </lineage>
</organism>
<keyword evidence="2" id="KW-1185">Reference proteome</keyword>
<comment type="caution">
    <text evidence="1">The sequence shown here is derived from an EMBL/GenBank/DDBJ whole genome shotgun (WGS) entry which is preliminary data.</text>
</comment>
<proteinExistence type="predicted"/>
<gene>
    <name evidence="1" type="primary">g7168</name>
    <name evidence="1" type="ORF">EsDP_00007168</name>
</gene>
<evidence type="ECO:0000313" key="2">
    <source>
        <dbReference type="Proteomes" id="UP001562357"/>
    </source>
</evidence>
<dbReference type="Proteomes" id="UP001562357">
    <property type="component" value="Unassembled WGS sequence"/>
</dbReference>
<protein>
    <submittedName>
        <fullName evidence="1">Uncharacterized protein</fullName>
    </submittedName>
</protein>
<accession>A0ABQ0CZS4</accession>
<sequence>MRLSAELLFAFLDPDGQPRTSTYLYQMDMLLKLPTYWLQPGISEQSDFRADVPEFGSKHQTVNITTWT</sequence>
<reference evidence="2" key="1">
    <citation type="submission" date="2024-06" db="EMBL/GenBank/DDBJ databases">
        <title>Draft Genome Sequences of Epichloe bromicola Strains Isolated from Elymus ciliaris.</title>
        <authorList>
            <consortium name="Epichloe bromicola genome sequencing consortium"/>
            <person name="Miura A."/>
            <person name="Imano S."/>
            <person name="Ashida A."/>
            <person name="Sato I."/>
            <person name="Chiba S."/>
            <person name="Tanaka A."/>
            <person name="Camagna M."/>
            <person name="Takemoto D."/>
        </authorList>
    </citation>
    <scope>NUCLEOTIDE SEQUENCE [LARGE SCALE GENOMIC DNA]</scope>
    <source>
        <strain evidence="2">DP</strain>
    </source>
</reference>
<dbReference type="EMBL" id="BAAFGZ010000541">
    <property type="protein sequence ID" value="GAB0138949.1"/>
    <property type="molecule type" value="Genomic_DNA"/>
</dbReference>
<name>A0ABQ0CZS4_9HYPO</name>